<dbReference type="RefSeq" id="WP_193845660.1">
    <property type="nucleotide sequence ID" value="NZ_PRDM01000001.1"/>
</dbReference>
<dbReference type="Proteomes" id="UP000640614">
    <property type="component" value="Unassembled WGS sequence"/>
</dbReference>
<gene>
    <name evidence="1" type="ORF">C4F50_06935</name>
</gene>
<sequence length="127" mass="14117">MKKFLLLFLILASKSFSQNNRFSGTWGNEKCKDCKKEFVFTITIAQSNYAIYGTAEITSDHKELNSGILEVTGHVFPMGDKAQIKLKDKNGVGSSAVLLFYDGVLQFSKRGGADLVPSELILNKLYE</sequence>
<keyword evidence="2" id="KW-1185">Reference proteome</keyword>
<accession>A0ABR9TH42</accession>
<proteinExistence type="predicted"/>
<evidence type="ECO:0000313" key="1">
    <source>
        <dbReference type="EMBL" id="MBE8724683.1"/>
    </source>
</evidence>
<protein>
    <submittedName>
        <fullName evidence="1">Uncharacterized protein</fullName>
    </submittedName>
</protein>
<reference evidence="1 2" key="1">
    <citation type="submission" date="2018-07" db="EMBL/GenBank/DDBJ databases">
        <title>Genome assembly of strain KB82.</title>
        <authorList>
            <person name="Kukolya J."/>
            <person name="Horvath B."/>
            <person name="Nagy I."/>
            <person name="Toth A."/>
        </authorList>
    </citation>
    <scope>NUCLEOTIDE SEQUENCE [LARGE SCALE GENOMIC DNA]</scope>
    <source>
        <strain evidence="1 2">Kb82</strain>
    </source>
</reference>
<organism evidence="1 2">
    <name type="scientific">Flavobacterium hungaricum</name>
    <dbReference type="NCBI Taxonomy" id="2082725"/>
    <lineage>
        <taxon>Bacteria</taxon>
        <taxon>Pseudomonadati</taxon>
        <taxon>Bacteroidota</taxon>
        <taxon>Flavobacteriia</taxon>
        <taxon>Flavobacteriales</taxon>
        <taxon>Flavobacteriaceae</taxon>
        <taxon>Flavobacterium</taxon>
    </lineage>
</organism>
<dbReference type="EMBL" id="PRDM01000001">
    <property type="protein sequence ID" value="MBE8724683.1"/>
    <property type="molecule type" value="Genomic_DNA"/>
</dbReference>
<comment type="caution">
    <text evidence="1">The sequence shown here is derived from an EMBL/GenBank/DDBJ whole genome shotgun (WGS) entry which is preliminary data.</text>
</comment>
<name>A0ABR9TH42_9FLAO</name>
<evidence type="ECO:0000313" key="2">
    <source>
        <dbReference type="Proteomes" id="UP000640614"/>
    </source>
</evidence>